<dbReference type="PANTHER" id="PTHR10925:SF5">
    <property type="entry name" value="RNA CYTIDINE ACETYLTRANSFERASE"/>
    <property type="match status" value="1"/>
</dbReference>
<dbReference type="PANTHER" id="PTHR10925">
    <property type="entry name" value="N-ACETYLTRANSFERASE 10"/>
    <property type="match status" value="1"/>
</dbReference>
<accession>A0A1I7WB55</accession>
<keyword evidence="1" id="KW-0812">Transmembrane</keyword>
<protein>
    <submittedName>
        <fullName evidence="3">ATP synthase alpha chain</fullName>
    </submittedName>
</protein>
<organism evidence="2 3">
    <name type="scientific">Heterorhabditis bacteriophora</name>
    <name type="common">Entomopathogenic nematode worm</name>
    <dbReference type="NCBI Taxonomy" id="37862"/>
    <lineage>
        <taxon>Eukaryota</taxon>
        <taxon>Metazoa</taxon>
        <taxon>Ecdysozoa</taxon>
        <taxon>Nematoda</taxon>
        <taxon>Chromadorea</taxon>
        <taxon>Rhabditida</taxon>
        <taxon>Rhabditina</taxon>
        <taxon>Rhabditomorpha</taxon>
        <taxon>Strongyloidea</taxon>
        <taxon>Heterorhabditidae</taxon>
        <taxon>Heterorhabditis</taxon>
    </lineage>
</organism>
<dbReference type="WBParaSite" id="Hba_01905">
    <property type="protein sequence ID" value="Hba_01905"/>
    <property type="gene ID" value="Hba_01905"/>
</dbReference>
<keyword evidence="2" id="KW-1185">Reference proteome</keyword>
<dbReference type="GO" id="GO:0030686">
    <property type="term" value="C:90S preribosome"/>
    <property type="evidence" value="ECO:0007669"/>
    <property type="project" value="TreeGrafter"/>
</dbReference>
<dbReference type="GO" id="GO:0000049">
    <property type="term" value="F:tRNA binding"/>
    <property type="evidence" value="ECO:0007669"/>
    <property type="project" value="TreeGrafter"/>
</dbReference>
<keyword evidence="1" id="KW-1133">Transmembrane helix</keyword>
<reference evidence="3" key="1">
    <citation type="submission" date="2016-11" db="UniProtKB">
        <authorList>
            <consortium name="WormBaseParasite"/>
        </authorList>
    </citation>
    <scope>IDENTIFICATION</scope>
</reference>
<evidence type="ECO:0000313" key="2">
    <source>
        <dbReference type="Proteomes" id="UP000095283"/>
    </source>
</evidence>
<evidence type="ECO:0000256" key="1">
    <source>
        <dbReference type="SAM" id="Phobius"/>
    </source>
</evidence>
<dbReference type="AlphaFoldDB" id="A0A1I7WB55"/>
<dbReference type="GO" id="GO:1904812">
    <property type="term" value="P:rRNA acetylation involved in maturation of SSU-rRNA"/>
    <property type="evidence" value="ECO:0007669"/>
    <property type="project" value="TreeGrafter"/>
</dbReference>
<evidence type="ECO:0000313" key="3">
    <source>
        <dbReference type="WBParaSite" id="Hba_01905"/>
    </source>
</evidence>
<dbReference type="InterPro" id="IPR032672">
    <property type="entry name" value="TmcA/NAT10/Kre33"/>
</dbReference>
<dbReference type="Proteomes" id="UP000095283">
    <property type="component" value="Unplaced"/>
</dbReference>
<name>A0A1I7WB55_HETBA</name>
<sequence length="120" mass="13457">MRTKLDNRIRTLIENGVGVGHRSMFAIVGDKGRDQVLLFLLLDVITEKTLNATCSLTAARGRGKSASLGCFRECMLSERIISELLSILMLIFIKYMSTRVISINYLGLLHQKIHLINGFC</sequence>
<dbReference type="GO" id="GO:0005730">
    <property type="term" value="C:nucleolus"/>
    <property type="evidence" value="ECO:0007669"/>
    <property type="project" value="TreeGrafter"/>
</dbReference>
<dbReference type="GO" id="GO:1990883">
    <property type="term" value="F:18S rRNA cytidine N-acetyltransferase activity"/>
    <property type="evidence" value="ECO:0007669"/>
    <property type="project" value="TreeGrafter"/>
</dbReference>
<keyword evidence="1" id="KW-0472">Membrane</keyword>
<feature type="transmembrane region" description="Helical" evidence="1">
    <location>
        <begin position="80"/>
        <end position="97"/>
    </location>
</feature>
<proteinExistence type="predicted"/>